<sequence length="335" mass="36571">MARENAFPLIAIPLLFGVIVSLFPSVASITGVCYGMIGDNLPSKSDVVHQYQSYGILAMRIYKPDGDTFNALKGTDIDVMVGVPNEELTLYANDASAAASWVQNNILAYDGVSFKYIAVGNEVSGDDANNILPAMSKIWDAICSAGRQDRIMVSTAVRFDVLNNTYPPSNSVFSAPFMGPIVQFLNNTGNPLFANIYPYFAYVGNQGDIPLDYALFTATGTVVSDGQFQYQNLFSAMVDSMYSALEKAGGNNVPVVVSETGWPSYGGVGATVQNAQTYNQNLIRFLNYGTPRVPAYMEGYIFAMFNENQKPGDEVERNFGLFNPNQSPVYPIYFN</sequence>
<dbReference type="Gene3D" id="3.20.20.80">
    <property type="entry name" value="Glycosidases"/>
    <property type="match status" value="1"/>
</dbReference>
<dbReference type="InterPro" id="IPR000490">
    <property type="entry name" value="Glyco_hydro_17"/>
</dbReference>
<comment type="caution">
    <text evidence="7">The sequence shown here is derived from an EMBL/GenBank/DDBJ whole genome shotgun (WGS) entry which is preliminary data.</text>
</comment>
<evidence type="ECO:0000256" key="5">
    <source>
        <dbReference type="RuleBase" id="RU004336"/>
    </source>
</evidence>
<accession>A0AAV8E715</accession>
<dbReference type="GO" id="GO:0042973">
    <property type="term" value="F:glucan endo-1,3-beta-D-glucosidase activity"/>
    <property type="evidence" value="ECO:0007669"/>
    <property type="project" value="UniProtKB-ARBA"/>
</dbReference>
<dbReference type="FunFam" id="3.20.20.80:FF:000010">
    <property type="entry name" value="glucan endo-1,3-beta-glucosidase, basic"/>
    <property type="match status" value="1"/>
</dbReference>
<dbReference type="InterPro" id="IPR017853">
    <property type="entry name" value="GH"/>
</dbReference>
<dbReference type="PROSITE" id="PS00587">
    <property type="entry name" value="GLYCOSYL_HYDROL_F17"/>
    <property type="match status" value="1"/>
</dbReference>
<organism evidence="7 8">
    <name type="scientific">Rhynchospora pubera</name>
    <dbReference type="NCBI Taxonomy" id="906938"/>
    <lineage>
        <taxon>Eukaryota</taxon>
        <taxon>Viridiplantae</taxon>
        <taxon>Streptophyta</taxon>
        <taxon>Embryophyta</taxon>
        <taxon>Tracheophyta</taxon>
        <taxon>Spermatophyta</taxon>
        <taxon>Magnoliopsida</taxon>
        <taxon>Liliopsida</taxon>
        <taxon>Poales</taxon>
        <taxon>Cyperaceae</taxon>
        <taxon>Cyperoideae</taxon>
        <taxon>Rhynchosporeae</taxon>
        <taxon>Rhynchospora</taxon>
    </lineage>
</organism>
<dbReference type="PANTHER" id="PTHR32227">
    <property type="entry name" value="GLUCAN ENDO-1,3-BETA-GLUCOSIDASE BG1-RELATED-RELATED"/>
    <property type="match status" value="1"/>
</dbReference>
<name>A0AAV8E715_9POAL</name>
<evidence type="ECO:0000256" key="4">
    <source>
        <dbReference type="RuleBase" id="RU004335"/>
    </source>
</evidence>
<dbReference type="Pfam" id="PF00332">
    <property type="entry name" value="Glyco_hydro_17"/>
    <property type="match status" value="1"/>
</dbReference>
<keyword evidence="6" id="KW-0472">Membrane</keyword>
<protein>
    <submittedName>
        <fullName evidence="7">Uncharacterized protein</fullName>
    </submittedName>
</protein>
<dbReference type="Proteomes" id="UP001140206">
    <property type="component" value="Chromosome 3"/>
</dbReference>
<keyword evidence="8" id="KW-1185">Reference proteome</keyword>
<reference evidence="7" key="1">
    <citation type="submission" date="2022-08" db="EMBL/GenBank/DDBJ databases">
        <authorList>
            <person name="Marques A."/>
        </authorList>
    </citation>
    <scope>NUCLEOTIDE SEQUENCE</scope>
    <source>
        <strain evidence="7">RhyPub2mFocal</strain>
        <tissue evidence="7">Leaves</tissue>
    </source>
</reference>
<dbReference type="GO" id="GO:0005975">
    <property type="term" value="P:carbohydrate metabolic process"/>
    <property type="evidence" value="ECO:0007669"/>
    <property type="project" value="InterPro"/>
</dbReference>
<keyword evidence="6" id="KW-0812">Transmembrane</keyword>
<feature type="transmembrane region" description="Helical" evidence="6">
    <location>
        <begin position="12"/>
        <end position="37"/>
    </location>
</feature>
<dbReference type="InterPro" id="IPR044965">
    <property type="entry name" value="Glyco_hydro_17_plant"/>
</dbReference>
<dbReference type="EMBL" id="JAMFTS010000003">
    <property type="protein sequence ID" value="KAJ4776074.1"/>
    <property type="molecule type" value="Genomic_DNA"/>
</dbReference>
<keyword evidence="3 5" id="KW-0326">Glycosidase</keyword>
<evidence type="ECO:0000256" key="3">
    <source>
        <dbReference type="ARBA" id="ARBA00023295"/>
    </source>
</evidence>
<dbReference type="SUPFAM" id="SSF51445">
    <property type="entry name" value="(Trans)glycosidases"/>
    <property type="match status" value="1"/>
</dbReference>
<keyword evidence="6" id="KW-1133">Transmembrane helix</keyword>
<comment type="similarity">
    <text evidence="1 4">Belongs to the glycosyl hydrolase 17 family.</text>
</comment>
<keyword evidence="2 5" id="KW-0378">Hydrolase</keyword>
<evidence type="ECO:0000313" key="8">
    <source>
        <dbReference type="Proteomes" id="UP001140206"/>
    </source>
</evidence>
<evidence type="ECO:0000256" key="1">
    <source>
        <dbReference type="ARBA" id="ARBA00008773"/>
    </source>
</evidence>
<evidence type="ECO:0000256" key="6">
    <source>
        <dbReference type="SAM" id="Phobius"/>
    </source>
</evidence>
<gene>
    <name evidence="7" type="ORF">LUZ62_060331</name>
</gene>
<dbReference type="AlphaFoldDB" id="A0AAV8E715"/>
<evidence type="ECO:0000256" key="2">
    <source>
        <dbReference type="ARBA" id="ARBA00022801"/>
    </source>
</evidence>
<proteinExistence type="inferred from homology"/>
<evidence type="ECO:0000313" key="7">
    <source>
        <dbReference type="EMBL" id="KAJ4776074.1"/>
    </source>
</evidence>